<evidence type="ECO:0000313" key="2">
    <source>
        <dbReference type="Proteomes" id="UP000287188"/>
    </source>
</evidence>
<accession>A0A402ARU8</accession>
<dbReference type="EMBL" id="BIFS01000001">
    <property type="protein sequence ID" value="GCE21824.1"/>
    <property type="molecule type" value="Genomic_DNA"/>
</dbReference>
<proteinExistence type="predicted"/>
<dbReference type="AlphaFoldDB" id="A0A402ARU8"/>
<reference evidence="2" key="1">
    <citation type="submission" date="2018-12" db="EMBL/GenBank/DDBJ databases">
        <title>Tengunoibacter tsumagoiensis gen. nov., sp. nov., Dictyobacter kobayashii sp. nov., D. alpinus sp. nov., and D. joshuensis sp. nov. and description of Dictyobacteraceae fam. nov. within the order Ktedonobacterales isolated from Tengu-no-mugimeshi.</title>
        <authorList>
            <person name="Wang C.M."/>
            <person name="Zheng Y."/>
            <person name="Sakai Y."/>
            <person name="Toyoda A."/>
            <person name="Minakuchi Y."/>
            <person name="Abe K."/>
            <person name="Yokota A."/>
            <person name="Yabe S."/>
        </authorList>
    </citation>
    <scope>NUCLEOTIDE SEQUENCE [LARGE SCALE GENOMIC DNA]</scope>
    <source>
        <strain evidence="2">Uno11</strain>
    </source>
</reference>
<evidence type="ECO:0000313" key="1">
    <source>
        <dbReference type="EMBL" id="GCE21824.1"/>
    </source>
</evidence>
<evidence type="ECO:0008006" key="3">
    <source>
        <dbReference type="Google" id="ProtNLM"/>
    </source>
</evidence>
<dbReference type="Gene3D" id="2.40.33.20">
    <property type="entry name" value="PK beta-barrel domain-like"/>
    <property type="match status" value="1"/>
</dbReference>
<protein>
    <recommendedName>
        <fullName evidence="3">MOSC domain-containing protein</fullName>
    </recommendedName>
</protein>
<gene>
    <name evidence="1" type="ORF">KDK_56240</name>
</gene>
<sequence length="50" mass="5497">MAAVLGRDEQGQLIRKAGVMGIVLVEGEVRPGDIIRVELPPEPHRPLERV</sequence>
<name>A0A402ARU8_9CHLR</name>
<dbReference type="Proteomes" id="UP000287188">
    <property type="component" value="Unassembled WGS sequence"/>
</dbReference>
<keyword evidence="2" id="KW-1185">Reference proteome</keyword>
<organism evidence="1 2">
    <name type="scientific">Dictyobacter kobayashii</name>
    <dbReference type="NCBI Taxonomy" id="2014872"/>
    <lineage>
        <taxon>Bacteria</taxon>
        <taxon>Bacillati</taxon>
        <taxon>Chloroflexota</taxon>
        <taxon>Ktedonobacteria</taxon>
        <taxon>Ktedonobacterales</taxon>
        <taxon>Dictyobacteraceae</taxon>
        <taxon>Dictyobacter</taxon>
    </lineage>
</organism>
<comment type="caution">
    <text evidence="1">The sequence shown here is derived from an EMBL/GenBank/DDBJ whole genome shotgun (WGS) entry which is preliminary data.</text>
</comment>